<protein>
    <submittedName>
        <fullName evidence="1">Uncharacterized protein</fullName>
    </submittedName>
</protein>
<evidence type="ECO:0000313" key="2">
    <source>
        <dbReference type="Proteomes" id="UP000828048"/>
    </source>
</evidence>
<organism evidence="1 2">
    <name type="scientific">Vaccinium darrowii</name>
    <dbReference type="NCBI Taxonomy" id="229202"/>
    <lineage>
        <taxon>Eukaryota</taxon>
        <taxon>Viridiplantae</taxon>
        <taxon>Streptophyta</taxon>
        <taxon>Embryophyta</taxon>
        <taxon>Tracheophyta</taxon>
        <taxon>Spermatophyta</taxon>
        <taxon>Magnoliopsida</taxon>
        <taxon>eudicotyledons</taxon>
        <taxon>Gunneridae</taxon>
        <taxon>Pentapetalae</taxon>
        <taxon>asterids</taxon>
        <taxon>Ericales</taxon>
        <taxon>Ericaceae</taxon>
        <taxon>Vaccinioideae</taxon>
        <taxon>Vaccinieae</taxon>
        <taxon>Vaccinium</taxon>
    </lineage>
</organism>
<evidence type="ECO:0000313" key="1">
    <source>
        <dbReference type="EMBL" id="KAH7854166.1"/>
    </source>
</evidence>
<reference evidence="1 2" key="1">
    <citation type="journal article" date="2021" name="Hortic Res">
        <title>High-quality reference genome and annotation aids understanding of berry development for evergreen blueberry (Vaccinium darrowii).</title>
        <authorList>
            <person name="Yu J."/>
            <person name="Hulse-Kemp A.M."/>
            <person name="Babiker E."/>
            <person name="Staton M."/>
        </authorList>
    </citation>
    <scope>NUCLEOTIDE SEQUENCE [LARGE SCALE GENOMIC DNA]</scope>
    <source>
        <strain evidence="2">cv. NJ 8807/NJ 8810</strain>
        <tissue evidence="1">Young leaf</tissue>
    </source>
</reference>
<gene>
    <name evidence="1" type="ORF">Vadar_010920</name>
</gene>
<dbReference type="Proteomes" id="UP000828048">
    <property type="component" value="Chromosome 11"/>
</dbReference>
<proteinExistence type="predicted"/>
<accession>A0ACB7YKR3</accession>
<comment type="caution">
    <text evidence="1">The sequence shown here is derived from an EMBL/GenBank/DDBJ whole genome shotgun (WGS) entry which is preliminary data.</text>
</comment>
<dbReference type="EMBL" id="CM037161">
    <property type="protein sequence ID" value="KAH7854166.1"/>
    <property type="molecule type" value="Genomic_DNA"/>
</dbReference>
<keyword evidence="2" id="KW-1185">Reference proteome</keyword>
<name>A0ACB7YKR3_9ERIC</name>
<sequence>MVRGCFVEIVGGWKVFVGGQKLLCDVRWWSTVATGVDFEGGFQQREEDDGGRGRGFQQREEIDRGRGPPIWFSAAENYLPDGDIDLTIICHPDIEEDLAVHMCNFFAREDQKDSQFALKDVEYVRGKVRVVKCSVRCIAVDISFNQIAGLRALCFLDQIDQLVGKDHLFKRSIILVKAWCYYESRLLGARHGLIATYTLNVLVLHIVNLFHSSLNGPLQVLHRFLDYYSEFDWEKYCICLNGRVTISSFPELVVETPQNDGSNFLFGHEFLKDKTGISPISNWAREAGDQAFTLKHLNIIDPLKDNNNLGRSVNEAIFYRMKSAFSYGARKLGDIIMLPQESIGAGLQKFFVNTLHWNGNGRRPVVRIPLSAFGSEIHEASDLIRDYDLYLSNLAYGEQYHDESHMQSNPPLPPLQINNNLVSQANMEGFVPKAVQPSTSMDERLTSQAMDVCIPNIELRGKGTLIPDFHVQGMFMSQETARLVHRMDGEEKMKSRGTGTFIPNVSVNERYKSQGVTTITSKVGVEENFQLGGPSSCIPNVGVEENLKSQGSTQSSDLRKIPCKRRSKDLLLKSSLKNEKGGVSLKMEEKSSSTFDLSVEEFPLLPGAKNAIPSICLQPNKPIVEAPQAQKSSPVSENTELGFFEPSLPPSVLSSLVTGKGSGPAESSGNKKEIVLAQPYRLEDDEDFPSLGK</sequence>